<evidence type="ECO:0000313" key="2">
    <source>
        <dbReference type="Proteomes" id="UP001630127"/>
    </source>
</evidence>
<dbReference type="PANTHER" id="PTHR46477:SF3">
    <property type="entry name" value="CYSTEINE_HISTIDINE-RICH C1 DOMAIN FAMILY PROTEIN"/>
    <property type="match status" value="1"/>
</dbReference>
<reference evidence="1 2" key="1">
    <citation type="submission" date="2024-11" db="EMBL/GenBank/DDBJ databases">
        <title>A near-complete genome assembly of Cinchona calisaya.</title>
        <authorList>
            <person name="Lian D.C."/>
            <person name="Zhao X.W."/>
            <person name="Wei L."/>
        </authorList>
    </citation>
    <scope>NUCLEOTIDE SEQUENCE [LARGE SCALE GENOMIC DNA]</scope>
    <source>
        <tissue evidence="1">Nenye</tissue>
    </source>
</reference>
<name>A0ABD3B5V0_9GENT</name>
<gene>
    <name evidence="1" type="ORF">ACH5RR_002294</name>
</gene>
<accession>A0ABD3B5V0</accession>
<evidence type="ECO:0000313" key="1">
    <source>
        <dbReference type="EMBL" id="KAL3538928.1"/>
    </source>
</evidence>
<keyword evidence="2" id="KW-1185">Reference proteome</keyword>
<dbReference type="EMBL" id="JBJUIK010000001">
    <property type="protein sequence ID" value="KAL3538928.1"/>
    <property type="molecule type" value="Genomic_DNA"/>
</dbReference>
<comment type="caution">
    <text evidence="1">The sequence shown here is derived from an EMBL/GenBank/DDBJ whole genome shotgun (WGS) entry which is preliminary data.</text>
</comment>
<protein>
    <submittedName>
        <fullName evidence="1">Uncharacterized protein</fullName>
    </submittedName>
</protein>
<proteinExistence type="predicted"/>
<sequence length="123" mass="13639">MVLDDGDVKLHLYRKVGAHRCGRKGRSSSYGSMYNLHLACVKKMLVESWQKIYFGVRNGNTRKLETRIPCLKSTLQTYHRKKSEGKVQTCCEIAASALQFAISAVLGDPTTFVDGVVGSLVSK</sequence>
<organism evidence="1 2">
    <name type="scientific">Cinchona calisaya</name>
    <dbReference type="NCBI Taxonomy" id="153742"/>
    <lineage>
        <taxon>Eukaryota</taxon>
        <taxon>Viridiplantae</taxon>
        <taxon>Streptophyta</taxon>
        <taxon>Embryophyta</taxon>
        <taxon>Tracheophyta</taxon>
        <taxon>Spermatophyta</taxon>
        <taxon>Magnoliopsida</taxon>
        <taxon>eudicotyledons</taxon>
        <taxon>Gunneridae</taxon>
        <taxon>Pentapetalae</taxon>
        <taxon>asterids</taxon>
        <taxon>lamiids</taxon>
        <taxon>Gentianales</taxon>
        <taxon>Rubiaceae</taxon>
        <taxon>Cinchonoideae</taxon>
        <taxon>Cinchoneae</taxon>
        <taxon>Cinchona</taxon>
    </lineage>
</organism>
<dbReference type="Proteomes" id="UP001630127">
    <property type="component" value="Unassembled WGS sequence"/>
</dbReference>
<dbReference type="AlphaFoldDB" id="A0ABD3B5V0"/>
<dbReference type="PANTHER" id="PTHR46477">
    <property type="entry name" value="CYSTEINE/HISTIDINE-RICH C1 DOMAIN FAMILY PROTEIN"/>
    <property type="match status" value="1"/>
</dbReference>